<evidence type="ECO:0000256" key="7">
    <source>
        <dbReference type="ARBA" id="ARBA00022679"/>
    </source>
</evidence>
<dbReference type="Pfam" id="PF00162">
    <property type="entry name" value="PGK"/>
    <property type="match status" value="1"/>
</dbReference>
<protein>
    <recommendedName>
        <fullName evidence="6 12">Phosphoglycerate kinase</fullName>
        <ecNumber evidence="5 12">2.7.2.3</ecNumber>
    </recommendedName>
</protein>
<sequence length="398" mass="42734">MSTFSQYNFKGQKALIRVDFNVPLDKKTFAITDDTRIKAAVPTIKKILGDGGSVILMSHLGRPKEGPEDKYSLKHLVGHISELLGTNVQFANDCIGKEAVDKAAALKPGEVLLLENLRFYKEEEKGDAGFAEKLSKLGDVYVNDAFGTAHRAHASTAVIAQFFPRDKKMFGLLMESEVSSAEKVMNNAEKPFVAIIGGAKVSDKILIIENLLERATDIIIGGGMAYTFEKAQGGKIGNSLCEDDRLDTARELLKKAEAKGVCLHFPSDSVIADKFDAAALTSNAPSNNIPDGWMGLDVGPNACQQFVNVIKRSKTILWNGPMGVFEMEKFQHGTKSVATAVAEATQDGAFSLVGGGDSVAAVNQFGFNDQVSYVSTGGGAMLEFFEGKELPGIAAINK</sequence>
<dbReference type="PRINTS" id="PR00477">
    <property type="entry name" value="PHGLYCKINASE"/>
</dbReference>
<evidence type="ECO:0000256" key="3">
    <source>
        <dbReference type="ARBA" id="ARBA00008982"/>
    </source>
</evidence>
<dbReference type="OrthoDB" id="9808460at2"/>
<evidence type="ECO:0000256" key="10">
    <source>
        <dbReference type="ARBA" id="ARBA00022840"/>
    </source>
</evidence>
<dbReference type="FunFam" id="3.40.50.1260:FF:000003">
    <property type="entry name" value="Phosphoglycerate kinase"/>
    <property type="match status" value="1"/>
</dbReference>
<gene>
    <name evidence="12" type="primary">pgk</name>
    <name evidence="16" type="ORF">A4H97_08495</name>
</gene>
<evidence type="ECO:0000313" key="16">
    <source>
        <dbReference type="EMBL" id="OQP47515.1"/>
    </source>
</evidence>
<dbReference type="EMBL" id="LVXG01000023">
    <property type="protein sequence ID" value="OQP47515.1"/>
    <property type="molecule type" value="Genomic_DNA"/>
</dbReference>
<feature type="binding site" evidence="12 14">
    <location>
        <position position="295"/>
    </location>
    <ligand>
        <name>ATP</name>
        <dbReference type="ChEBI" id="CHEBI:30616"/>
    </ligand>
</feature>
<dbReference type="EC" id="2.7.2.3" evidence="5 12"/>
<dbReference type="CDD" id="cd00318">
    <property type="entry name" value="Phosphoglycerate_kinase"/>
    <property type="match status" value="1"/>
</dbReference>
<comment type="similarity">
    <text evidence="3 12 15">Belongs to the phosphoglycerate kinase family.</text>
</comment>
<comment type="subunit">
    <text evidence="4 12">Monomer.</text>
</comment>
<dbReference type="Proteomes" id="UP000192610">
    <property type="component" value="Unassembled WGS sequence"/>
</dbReference>
<dbReference type="PIRSF" id="PIRSF000724">
    <property type="entry name" value="Pgk"/>
    <property type="match status" value="1"/>
</dbReference>
<comment type="subcellular location">
    <subcellularLocation>
        <location evidence="12">Cytoplasm</location>
    </subcellularLocation>
</comment>
<name>A0A1V9ENR1_9BACT</name>
<dbReference type="UniPathway" id="UPA00109">
    <property type="reaction ID" value="UER00185"/>
</dbReference>
<dbReference type="HAMAP" id="MF_00145">
    <property type="entry name" value="Phosphoglyc_kinase"/>
    <property type="match status" value="1"/>
</dbReference>
<evidence type="ECO:0000256" key="12">
    <source>
        <dbReference type="HAMAP-Rule" id="MF_00145"/>
    </source>
</evidence>
<reference evidence="17" key="1">
    <citation type="submission" date="2016-04" db="EMBL/GenBank/DDBJ databases">
        <authorList>
            <person name="Chen L."/>
            <person name="Zhuang W."/>
            <person name="Wang G."/>
        </authorList>
    </citation>
    <scope>NUCLEOTIDE SEQUENCE [LARGE SCALE GENOMIC DNA]</scope>
    <source>
        <strain evidence="17">17621</strain>
    </source>
</reference>
<keyword evidence="12" id="KW-0963">Cytoplasm</keyword>
<feature type="binding site" evidence="12 13">
    <location>
        <begin position="19"/>
        <end position="21"/>
    </location>
    <ligand>
        <name>substrate</name>
    </ligand>
</feature>
<evidence type="ECO:0000256" key="13">
    <source>
        <dbReference type="PIRSR" id="PIRSR000724-1"/>
    </source>
</evidence>
<dbReference type="GO" id="GO:0043531">
    <property type="term" value="F:ADP binding"/>
    <property type="evidence" value="ECO:0007669"/>
    <property type="project" value="TreeGrafter"/>
</dbReference>
<feature type="binding site" evidence="12">
    <location>
        <position position="118"/>
    </location>
    <ligand>
        <name>substrate</name>
    </ligand>
</feature>
<evidence type="ECO:0000256" key="11">
    <source>
        <dbReference type="ARBA" id="ARBA00023152"/>
    </source>
</evidence>
<keyword evidence="7 12" id="KW-0808">Transferase</keyword>
<keyword evidence="10 12" id="KW-0067">ATP-binding</keyword>
<feature type="binding site" evidence="12">
    <location>
        <position position="36"/>
    </location>
    <ligand>
        <name>substrate</name>
    </ligand>
</feature>
<dbReference type="InterPro" id="IPR036043">
    <property type="entry name" value="Phosphoglycerate_kinase_sf"/>
</dbReference>
<keyword evidence="11 12" id="KW-0324">Glycolysis</keyword>
<dbReference type="RefSeq" id="WP_081201766.1">
    <property type="nucleotide sequence ID" value="NZ_FOCZ01000002.1"/>
</dbReference>
<keyword evidence="8 12" id="KW-0547">Nucleotide-binding</keyword>
<comment type="catalytic activity">
    <reaction evidence="1 12 15">
        <text>(2R)-3-phosphoglycerate + ATP = (2R)-3-phospho-glyceroyl phosphate + ADP</text>
        <dbReference type="Rhea" id="RHEA:14801"/>
        <dbReference type="ChEBI" id="CHEBI:30616"/>
        <dbReference type="ChEBI" id="CHEBI:57604"/>
        <dbReference type="ChEBI" id="CHEBI:58272"/>
        <dbReference type="ChEBI" id="CHEBI:456216"/>
        <dbReference type="EC" id="2.7.2.3"/>
    </reaction>
</comment>
<evidence type="ECO:0000256" key="8">
    <source>
        <dbReference type="ARBA" id="ARBA00022741"/>
    </source>
</evidence>
<dbReference type="AlphaFoldDB" id="A0A1V9ENR1"/>
<dbReference type="GO" id="GO:0006096">
    <property type="term" value="P:glycolytic process"/>
    <property type="evidence" value="ECO:0007669"/>
    <property type="project" value="UniProtKB-UniRule"/>
</dbReference>
<feature type="binding site" evidence="13">
    <location>
        <position position="151"/>
    </location>
    <ligand>
        <name>(2R)-3-phosphoglycerate</name>
        <dbReference type="ChEBI" id="CHEBI:58272"/>
    </ligand>
</feature>
<dbReference type="GO" id="GO:0005524">
    <property type="term" value="F:ATP binding"/>
    <property type="evidence" value="ECO:0007669"/>
    <property type="project" value="UniProtKB-KW"/>
</dbReference>
<evidence type="ECO:0000256" key="14">
    <source>
        <dbReference type="PIRSR" id="PIRSR000724-2"/>
    </source>
</evidence>
<dbReference type="InterPro" id="IPR015824">
    <property type="entry name" value="Phosphoglycerate_kinase_N"/>
</dbReference>
<dbReference type="PANTHER" id="PTHR11406:SF23">
    <property type="entry name" value="PHOSPHOGLYCERATE KINASE 1, CHLOROPLASTIC-RELATED"/>
    <property type="match status" value="1"/>
</dbReference>
<feature type="binding site" evidence="12">
    <location>
        <position position="151"/>
    </location>
    <ligand>
        <name>substrate</name>
    </ligand>
</feature>
<evidence type="ECO:0000256" key="1">
    <source>
        <dbReference type="ARBA" id="ARBA00000642"/>
    </source>
</evidence>
<evidence type="ECO:0000256" key="6">
    <source>
        <dbReference type="ARBA" id="ARBA00016471"/>
    </source>
</evidence>
<comment type="caution">
    <text evidence="16">The sequence shown here is derived from an EMBL/GenBank/DDBJ whole genome shotgun (WGS) entry which is preliminary data.</text>
</comment>
<evidence type="ECO:0000313" key="17">
    <source>
        <dbReference type="Proteomes" id="UP000192610"/>
    </source>
</evidence>
<dbReference type="SUPFAM" id="SSF53748">
    <property type="entry name" value="Phosphoglycerate kinase"/>
    <property type="match status" value="1"/>
</dbReference>
<feature type="binding site" evidence="12 14">
    <location>
        <position position="326"/>
    </location>
    <ligand>
        <name>ATP</name>
        <dbReference type="ChEBI" id="CHEBI:30616"/>
    </ligand>
</feature>
<dbReference type="PANTHER" id="PTHR11406">
    <property type="entry name" value="PHOSPHOGLYCERATE KINASE"/>
    <property type="match status" value="1"/>
</dbReference>
<dbReference type="GO" id="GO:0005829">
    <property type="term" value="C:cytosol"/>
    <property type="evidence" value="ECO:0007669"/>
    <property type="project" value="TreeGrafter"/>
</dbReference>
<comment type="pathway">
    <text evidence="2 12">Carbohydrate degradation; glycolysis; pyruvate from D-glyceraldehyde 3-phosphate: step 2/5.</text>
</comment>
<dbReference type="GO" id="GO:0006094">
    <property type="term" value="P:gluconeogenesis"/>
    <property type="evidence" value="ECO:0007669"/>
    <property type="project" value="TreeGrafter"/>
</dbReference>
<feature type="binding site" evidence="12 14">
    <location>
        <begin position="355"/>
        <end position="358"/>
    </location>
    <ligand>
        <name>ATP</name>
        <dbReference type="ChEBI" id="CHEBI:30616"/>
    </ligand>
</feature>
<keyword evidence="9 12" id="KW-0418">Kinase</keyword>
<dbReference type="Gene3D" id="3.40.50.1260">
    <property type="entry name" value="Phosphoglycerate kinase, N-terminal domain"/>
    <property type="match status" value="2"/>
</dbReference>
<evidence type="ECO:0000256" key="9">
    <source>
        <dbReference type="ARBA" id="ARBA00022777"/>
    </source>
</evidence>
<accession>A0A1V9ENR1</accession>
<evidence type="ECO:0000256" key="2">
    <source>
        <dbReference type="ARBA" id="ARBA00004838"/>
    </source>
</evidence>
<dbReference type="GO" id="GO:0004618">
    <property type="term" value="F:phosphoglycerate kinase activity"/>
    <property type="evidence" value="ECO:0007669"/>
    <property type="project" value="UniProtKB-UniRule"/>
</dbReference>
<dbReference type="InterPro" id="IPR001576">
    <property type="entry name" value="Phosphoglycerate_kinase"/>
</dbReference>
<dbReference type="FunFam" id="3.40.50.1260:FF:000006">
    <property type="entry name" value="Phosphoglycerate kinase"/>
    <property type="match status" value="1"/>
</dbReference>
<evidence type="ECO:0000256" key="4">
    <source>
        <dbReference type="ARBA" id="ARBA00011245"/>
    </source>
</evidence>
<keyword evidence="17" id="KW-1185">Reference proteome</keyword>
<organism evidence="16 17">
    <name type="scientific">Niastella yeongjuensis</name>
    <dbReference type="NCBI Taxonomy" id="354355"/>
    <lineage>
        <taxon>Bacteria</taxon>
        <taxon>Pseudomonadati</taxon>
        <taxon>Bacteroidota</taxon>
        <taxon>Chitinophagia</taxon>
        <taxon>Chitinophagales</taxon>
        <taxon>Chitinophagaceae</taxon>
        <taxon>Niastella</taxon>
    </lineage>
</organism>
<feature type="binding site" evidence="13">
    <location>
        <position position="36"/>
    </location>
    <ligand>
        <name>(2R)-3-phosphoglycerate</name>
        <dbReference type="ChEBI" id="CHEBI:58272"/>
    </ligand>
</feature>
<proteinExistence type="inferred from homology"/>
<feature type="binding site" evidence="12 13">
    <location>
        <begin position="59"/>
        <end position="62"/>
    </location>
    <ligand>
        <name>substrate</name>
    </ligand>
</feature>
<evidence type="ECO:0000256" key="5">
    <source>
        <dbReference type="ARBA" id="ARBA00013061"/>
    </source>
</evidence>
<feature type="binding site" evidence="13">
    <location>
        <position position="118"/>
    </location>
    <ligand>
        <name>(2R)-3-phosphoglycerate</name>
        <dbReference type="ChEBI" id="CHEBI:58272"/>
    </ligand>
</feature>
<dbReference type="STRING" id="354355.SAMN05660816_01726"/>
<evidence type="ECO:0000256" key="15">
    <source>
        <dbReference type="RuleBase" id="RU000532"/>
    </source>
</evidence>
<feature type="binding site" evidence="12 14">
    <location>
        <position position="204"/>
    </location>
    <ligand>
        <name>ATP</name>
        <dbReference type="ChEBI" id="CHEBI:30616"/>
    </ligand>
</feature>